<dbReference type="GO" id="GO:0008108">
    <property type="term" value="F:UDP-glucose:hexose-1-phosphate uridylyltransferase activity"/>
    <property type="evidence" value="ECO:0007669"/>
    <property type="project" value="UniProtKB-UniRule"/>
</dbReference>
<feature type="domain" description="Galactose-1-phosphate uridyl transferase N-terminal" evidence="18">
    <location>
        <begin position="6"/>
        <end position="176"/>
    </location>
</feature>
<reference evidence="20 21" key="1">
    <citation type="submission" date="2018-02" db="EMBL/GenBank/DDBJ databases">
        <title>The draft genome of Sphingobacterium sp. 5JN-11.</title>
        <authorList>
            <person name="Liu L."/>
            <person name="Li L."/>
            <person name="Liang L."/>
            <person name="Zhang X."/>
            <person name="Wang T."/>
        </authorList>
    </citation>
    <scope>NUCLEOTIDE SEQUENCE [LARGE SCALE GENOMIC DNA]</scope>
    <source>
        <strain evidence="20 21">5JN-11</strain>
    </source>
</reference>
<evidence type="ECO:0000256" key="4">
    <source>
        <dbReference type="ARBA" id="ARBA00012384"/>
    </source>
</evidence>
<dbReference type="OrthoDB" id="9769064at2"/>
<dbReference type="Pfam" id="PF02744">
    <property type="entry name" value="GalP_UDP_tr_C"/>
    <property type="match status" value="1"/>
</dbReference>
<dbReference type="InterPro" id="IPR005850">
    <property type="entry name" value="GalP_Utransf_C"/>
</dbReference>
<evidence type="ECO:0000256" key="8">
    <source>
        <dbReference type="ARBA" id="ARBA00022723"/>
    </source>
</evidence>
<feature type="binding site" description="in other chain" evidence="14">
    <location>
        <position position="323"/>
    </location>
    <ligand>
        <name>UDP-alpha-D-glucose</name>
        <dbReference type="ChEBI" id="CHEBI:58885"/>
        <note>ligand shared between dimeric partners</note>
    </ligand>
</feature>
<feature type="active site" description="Tele-UMP-histidine intermediate" evidence="13">
    <location>
        <position position="166"/>
    </location>
</feature>
<evidence type="ECO:0000256" key="11">
    <source>
        <dbReference type="ARBA" id="ARBA00023277"/>
    </source>
</evidence>
<comment type="pathway">
    <text evidence="2 17">Carbohydrate metabolism; galactose metabolism.</text>
</comment>
<feature type="binding site" evidence="14">
    <location>
        <begin position="26"/>
        <end position="29"/>
    </location>
    <ligand>
        <name>UDP-alpha-D-glucose</name>
        <dbReference type="ChEBI" id="CHEBI:58885"/>
        <note>ligand shared between dimeric partners</note>
    </ligand>
</feature>
<sequence length="345" mass="39978">MLDFAEQPHKRKNLLTGDYILVSPHRSKRPWQGQVEDLAPDNRPQYDPKCYLCPGNVRADGTQNPDYKDSFVFVNDFSALLEETSVEQFNEGNLLIAESERGICKVISFSPRHDLTLPQMDLPAIKAVVDLWQKEFKELAAKEWIKYIQIFENKGSIMGCSNPHPHGQIWAESSLPVEIEKETTQQKAYFKQHGRTLLQDYVAIELKKDERIIIDNEHFVALVPFWAAWPYETMIISKRPVPSVLAFSEVEKEDFARTLRELTIRYDNIFKTSFPYSAGMHQSPVNSGEYPEWHWHMHFYPPLLRSATVKKFMVGYEMLATPQRDITPEQAANTLKQQSTIHYKG</sequence>
<evidence type="ECO:0000256" key="9">
    <source>
        <dbReference type="ARBA" id="ARBA00022833"/>
    </source>
</evidence>
<feature type="binding site" evidence="16">
    <location>
        <position position="182"/>
    </location>
    <ligand>
        <name>Fe cation</name>
        <dbReference type="ChEBI" id="CHEBI:24875"/>
    </ligand>
</feature>
<organism evidence="20 21">
    <name type="scientific">Sphingobacterium haloxyli</name>
    <dbReference type="NCBI Taxonomy" id="2100533"/>
    <lineage>
        <taxon>Bacteria</taxon>
        <taxon>Pseudomonadati</taxon>
        <taxon>Bacteroidota</taxon>
        <taxon>Sphingobacteriia</taxon>
        <taxon>Sphingobacteriales</taxon>
        <taxon>Sphingobacteriaceae</taxon>
        <taxon>Sphingobacterium</taxon>
    </lineage>
</organism>
<evidence type="ECO:0000256" key="6">
    <source>
        <dbReference type="ARBA" id="ARBA00022679"/>
    </source>
</evidence>
<feature type="binding site" evidence="15">
    <location>
        <position position="50"/>
    </location>
    <ligand>
        <name>Zn(2+)</name>
        <dbReference type="ChEBI" id="CHEBI:29105"/>
    </ligand>
</feature>
<dbReference type="PANTHER" id="PTHR11943:SF1">
    <property type="entry name" value="GALACTOSE-1-PHOSPHATE URIDYLYLTRANSFERASE"/>
    <property type="match status" value="1"/>
</dbReference>
<evidence type="ECO:0000256" key="15">
    <source>
        <dbReference type="PIRSR" id="PIRSR000808-3"/>
    </source>
</evidence>
<dbReference type="NCBIfam" id="TIGR00209">
    <property type="entry name" value="galT_1"/>
    <property type="match status" value="1"/>
</dbReference>
<dbReference type="SUPFAM" id="SSF54197">
    <property type="entry name" value="HIT-like"/>
    <property type="match status" value="2"/>
</dbReference>
<dbReference type="FunFam" id="3.30.428.10:FF:000001">
    <property type="entry name" value="Galactose-1-phosphate uridylyltransferase"/>
    <property type="match status" value="1"/>
</dbReference>
<accession>A0A2S9J885</accession>
<evidence type="ECO:0000256" key="2">
    <source>
        <dbReference type="ARBA" id="ARBA00004947"/>
    </source>
</evidence>
<feature type="binding site" evidence="14">
    <location>
        <begin position="316"/>
        <end position="317"/>
    </location>
    <ligand>
        <name>UDP-alpha-D-glucose</name>
        <dbReference type="ChEBI" id="CHEBI:58885"/>
        <note>ligand shared between dimeric partners</note>
    </ligand>
</feature>
<feature type="binding site" evidence="15">
    <location>
        <position position="53"/>
    </location>
    <ligand>
        <name>Zn(2+)</name>
        <dbReference type="ChEBI" id="CHEBI:29105"/>
    </ligand>
</feature>
<dbReference type="EC" id="2.7.7.12" evidence="4 12"/>
<evidence type="ECO:0000256" key="3">
    <source>
        <dbReference type="ARBA" id="ARBA00010951"/>
    </source>
</evidence>
<dbReference type="EMBL" id="PVBQ01000002">
    <property type="protein sequence ID" value="PRD48984.1"/>
    <property type="molecule type" value="Genomic_DNA"/>
</dbReference>
<feature type="binding site" description="in other chain" evidence="14">
    <location>
        <position position="168"/>
    </location>
    <ligand>
        <name>UDP-alpha-D-glucose</name>
        <dbReference type="ChEBI" id="CHEBI:58885"/>
        <note>ligand shared between dimeric partners</note>
    </ligand>
</feature>
<dbReference type="PANTHER" id="PTHR11943">
    <property type="entry name" value="GALACTOSE-1-PHOSPHATE URIDYLYLTRANSFERASE"/>
    <property type="match status" value="1"/>
</dbReference>
<feature type="binding site" description="in other chain" evidence="14">
    <location>
        <position position="59"/>
    </location>
    <ligand>
        <name>UDP-alpha-D-glucose</name>
        <dbReference type="ChEBI" id="CHEBI:58885"/>
        <note>ligand shared between dimeric partners</note>
    </ligand>
</feature>
<feature type="binding site" description="in other chain" evidence="14">
    <location>
        <position position="153"/>
    </location>
    <ligand>
        <name>UDP-alpha-D-glucose</name>
        <dbReference type="ChEBI" id="CHEBI:58885"/>
        <note>ligand shared between dimeric partners</note>
    </ligand>
</feature>
<keyword evidence="7 17" id="KW-0548">Nucleotidyltransferase</keyword>
<evidence type="ECO:0000256" key="10">
    <source>
        <dbReference type="ARBA" id="ARBA00023144"/>
    </source>
</evidence>
<feature type="binding site" evidence="15">
    <location>
        <position position="113"/>
    </location>
    <ligand>
        <name>Zn(2+)</name>
        <dbReference type="ChEBI" id="CHEBI:29105"/>
    </ligand>
</feature>
<feature type="binding site" evidence="16">
    <location>
        <position position="296"/>
    </location>
    <ligand>
        <name>Fe cation</name>
        <dbReference type="ChEBI" id="CHEBI:24875"/>
    </ligand>
</feature>
<feature type="binding site" evidence="16">
    <location>
        <position position="281"/>
    </location>
    <ligand>
        <name>Fe cation</name>
        <dbReference type="ChEBI" id="CHEBI:24875"/>
    </ligand>
</feature>
<feature type="binding site" description="in other chain" evidence="14">
    <location>
        <begin position="75"/>
        <end position="76"/>
    </location>
    <ligand>
        <name>UDP-alpha-D-glucose</name>
        <dbReference type="ChEBI" id="CHEBI:58885"/>
        <note>ligand shared between dimeric partners</note>
    </ligand>
</feature>
<proteinExistence type="inferred from homology"/>
<protein>
    <recommendedName>
        <fullName evidence="5 12">Galactose-1-phosphate uridylyltransferase</fullName>
        <ecNumber evidence="4 12">2.7.7.12</ecNumber>
    </recommendedName>
</protein>
<dbReference type="UniPathway" id="UPA00214"/>
<feature type="binding site" evidence="15">
    <location>
        <position position="164"/>
    </location>
    <ligand>
        <name>Zn(2+)</name>
        <dbReference type="ChEBI" id="CHEBI:29105"/>
    </ligand>
</feature>
<gene>
    <name evidence="20" type="ORF">C5745_03340</name>
</gene>
<dbReference type="Pfam" id="PF01087">
    <property type="entry name" value="GalP_UDP_transf"/>
    <property type="match status" value="1"/>
</dbReference>
<dbReference type="CDD" id="cd00608">
    <property type="entry name" value="GalT"/>
    <property type="match status" value="1"/>
</dbReference>
<dbReference type="GO" id="GO:0033499">
    <property type="term" value="P:galactose catabolic process via UDP-galactose, Leloir pathway"/>
    <property type="evidence" value="ECO:0007669"/>
    <property type="project" value="TreeGrafter"/>
</dbReference>
<feature type="domain" description="Galactose-1-phosphate uridyl transferase C-terminal" evidence="19">
    <location>
        <begin position="183"/>
        <end position="344"/>
    </location>
</feature>
<evidence type="ECO:0000256" key="16">
    <source>
        <dbReference type="PIRSR" id="PIRSR000808-4"/>
    </source>
</evidence>
<dbReference type="InterPro" id="IPR019779">
    <property type="entry name" value="GalP_UDPtransf1_His-AS"/>
</dbReference>
<evidence type="ECO:0000313" key="21">
    <source>
        <dbReference type="Proteomes" id="UP000239711"/>
    </source>
</evidence>
<evidence type="ECO:0000256" key="13">
    <source>
        <dbReference type="PIRSR" id="PIRSR000808-1"/>
    </source>
</evidence>
<comment type="catalytic activity">
    <reaction evidence="1 17">
        <text>alpha-D-galactose 1-phosphate + UDP-alpha-D-glucose = alpha-D-glucose 1-phosphate + UDP-alpha-D-galactose</text>
        <dbReference type="Rhea" id="RHEA:13989"/>
        <dbReference type="ChEBI" id="CHEBI:58336"/>
        <dbReference type="ChEBI" id="CHEBI:58601"/>
        <dbReference type="ChEBI" id="CHEBI:58885"/>
        <dbReference type="ChEBI" id="CHEBI:66914"/>
        <dbReference type="EC" id="2.7.7.12"/>
    </reaction>
</comment>
<keyword evidence="6 17" id="KW-0808">Transferase</keyword>
<feature type="binding site" description="in other chain" evidence="14">
    <location>
        <begin position="159"/>
        <end position="161"/>
    </location>
    <ligand>
        <name>UDP-alpha-D-glucose</name>
        <dbReference type="ChEBI" id="CHEBI:58885"/>
        <note>ligand shared between dimeric partners</note>
    </ligand>
</feature>
<keyword evidence="9 15" id="KW-0862">Zinc</keyword>
<dbReference type="NCBIfam" id="NF008724">
    <property type="entry name" value="PRK11720.1"/>
    <property type="match status" value="1"/>
</dbReference>
<evidence type="ECO:0000256" key="7">
    <source>
        <dbReference type="ARBA" id="ARBA00022695"/>
    </source>
</evidence>
<evidence type="ECO:0000259" key="19">
    <source>
        <dbReference type="Pfam" id="PF02744"/>
    </source>
</evidence>
<comment type="caution">
    <text evidence="20">The sequence shown here is derived from an EMBL/GenBank/DDBJ whole genome shotgun (WGS) entry which is preliminary data.</text>
</comment>
<dbReference type="InterPro" id="IPR036265">
    <property type="entry name" value="HIT-like_sf"/>
</dbReference>
<keyword evidence="21" id="KW-1185">Reference proteome</keyword>
<keyword evidence="8 15" id="KW-0479">Metal-binding</keyword>
<dbReference type="FunFam" id="3.30.428.10:FF:000002">
    <property type="entry name" value="Galactose-1-phosphate uridylyltransferase"/>
    <property type="match status" value="1"/>
</dbReference>
<dbReference type="InterPro" id="IPR005849">
    <property type="entry name" value="GalP_Utransf_N"/>
</dbReference>
<evidence type="ECO:0000256" key="1">
    <source>
        <dbReference type="ARBA" id="ARBA00001107"/>
    </source>
</evidence>
<evidence type="ECO:0000259" key="18">
    <source>
        <dbReference type="Pfam" id="PF01087"/>
    </source>
</evidence>
<evidence type="ECO:0000256" key="5">
    <source>
        <dbReference type="ARBA" id="ARBA00016340"/>
    </source>
</evidence>
<keyword evidence="11 17" id="KW-0119">Carbohydrate metabolism</keyword>
<comment type="cofactor">
    <cofactor evidence="16">
        <name>Fe cation</name>
        <dbReference type="ChEBI" id="CHEBI:24875"/>
    </cofactor>
    <text evidence="16">Binds 1 Fe cation per subunit.</text>
</comment>
<keyword evidence="16" id="KW-0408">Iron</keyword>
<feature type="binding site" evidence="14">
    <location>
        <begin position="311"/>
        <end position="312"/>
    </location>
    <ligand>
        <name>UDP-alpha-D-glucose</name>
        <dbReference type="ChEBI" id="CHEBI:58885"/>
        <note>ligand shared between dimeric partners</note>
    </ligand>
</feature>
<comment type="cofactor">
    <cofactor evidence="15">
        <name>Zn(2+)</name>
        <dbReference type="ChEBI" id="CHEBI:29105"/>
    </cofactor>
    <text evidence="15">Binds 1 zinc ion per subunit.</text>
</comment>
<dbReference type="AlphaFoldDB" id="A0A2S9J885"/>
<dbReference type="RefSeq" id="WP_105715549.1">
    <property type="nucleotide sequence ID" value="NZ_PVBQ01000002.1"/>
</dbReference>
<dbReference type="PROSITE" id="PS00117">
    <property type="entry name" value="GAL_P_UDP_TRANSF_I"/>
    <property type="match status" value="1"/>
</dbReference>
<evidence type="ECO:0000256" key="12">
    <source>
        <dbReference type="NCBIfam" id="TIGR00209"/>
    </source>
</evidence>
<dbReference type="GO" id="GO:0005737">
    <property type="term" value="C:cytoplasm"/>
    <property type="evidence" value="ECO:0007669"/>
    <property type="project" value="TreeGrafter"/>
</dbReference>
<evidence type="ECO:0000313" key="20">
    <source>
        <dbReference type="EMBL" id="PRD48984.1"/>
    </source>
</evidence>
<name>A0A2S9J885_9SPHI</name>
<dbReference type="PIRSF" id="PIRSF000808">
    <property type="entry name" value="GalT"/>
    <property type="match status" value="1"/>
</dbReference>
<dbReference type="InterPro" id="IPR001937">
    <property type="entry name" value="GalP_UDPtransf1"/>
</dbReference>
<dbReference type="Proteomes" id="UP000239711">
    <property type="component" value="Unassembled WGS sequence"/>
</dbReference>
<feature type="binding site" evidence="16">
    <location>
        <position position="298"/>
    </location>
    <ligand>
        <name>Fe cation</name>
        <dbReference type="ChEBI" id="CHEBI:24875"/>
    </ligand>
</feature>
<comment type="similarity">
    <text evidence="3 17">Belongs to the galactose-1-phosphate uridylyltransferase type 1 family.</text>
</comment>
<evidence type="ECO:0000256" key="17">
    <source>
        <dbReference type="RuleBase" id="RU000506"/>
    </source>
</evidence>
<keyword evidence="10 17" id="KW-0299">Galactose metabolism</keyword>
<dbReference type="Gene3D" id="3.30.428.10">
    <property type="entry name" value="HIT-like"/>
    <property type="match status" value="2"/>
</dbReference>
<evidence type="ECO:0000256" key="14">
    <source>
        <dbReference type="PIRSR" id="PIRSR000808-2"/>
    </source>
</evidence>
<dbReference type="GO" id="GO:0008270">
    <property type="term" value="F:zinc ion binding"/>
    <property type="evidence" value="ECO:0007669"/>
    <property type="project" value="InterPro"/>
</dbReference>